<sequence length="106" mass="10913">MPTPNTNAPIADPQTGMVTGEWLQYFQSLPGKPAAEKIVQATGSPFVYTATAAGHLVVQGTLTALSIVRGRTTISISPSVAMIPLSQGDQAVLGYSSAPGLVFLPS</sequence>
<protein>
    <submittedName>
        <fullName evidence="1">Uncharacterized protein</fullName>
    </submittedName>
</protein>
<keyword evidence="2" id="KW-1185">Reference proteome</keyword>
<evidence type="ECO:0000313" key="1">
    <source>
        <dbReference type="EMBL" id="MDQ0445221.1"/>
    </source>
</evidence>
<gene>
    <name evidence="1" type="ORF">QO016_004748</name>
</gene>
<accession>A0ABU0HSD2</accession>
<evidence type="ECO:0000313" key="2">
    <source>
        <dbReference type="Proteomes" id="UP001236369"/>
    </source>
</evidence>
<name>A0ABU0HSD2_9HYPH</name>
<comment type="caution">
    <text evidence="1">The sequence shown here is derived from an EMBL/GenBank/DDBJ whole genome shotgun (WGS) entry which is preliminary data.</text>
</comment>
<dbReference type="RefSeq" id="WP_238248711.1">
    <property type="nucleotide sequence ID" value="NZ_BPQX01000021.1"/>
</dbReference>
<reference evidence="1 2" key="1">
    <citation type="submission" date="2023-07" db="EMBL/GenBank/DDBJ databases">
        <title>Genomic Encyclopedia of Type Strains, Phase IV (KMG-IV): sequencing the most valuable type-strain genomes for metagenomic binning, comparative biology and taxonomic classification.</title>
        <authorList>
            <person name="Goeker M."/>
        </authorList>
    </citation>
    <scope>NUCLEOTIDE SEQUENCE [LARGE SCALE GENOMIC DNA]</scope>
    <source>
        <strain evidence="1 2">DSM 19562</strain>
    </source>
</reference>
<organism evidence="1 2">
    <name type="scientific">Methylobacterium persicinum</name>
    <dbReference type="NCBI Taxonomy" id="374426"/>
    <lineage>
        <taxon>Bacteria</taxon>
        <taxon>Pseudomonadati</taxon>
        <taxon>Pseudomonadota</taxon>
        <taxon>Alphaproteobacteria</taxon>
        <taxon>Hyphomicrobiales</taxon>
        <taxon>Methylobacteriaceae</taxon>
        <taxon>Methylobacterium</taxon>
    </lineage>
</organism>
<dbReference type="Proteomes" id="UP001236369">
    <property type="component" value="Unassembled WGS sequence"/>
</dbReference>
<proteinExistence type="predicted"/>
<dbReference type="EMBL" id="JAUSVV010000023">
    <property type="protein sequence ID" value="MDQ0445221.1"/>
    <property type="molecule type" value="Genomic_DNA"/>
</dbReference>